<name>A0A0S2HUH3_9BACT</name>
<accession>A0A0S2HUH3</accession>
<evidence type="ECO:0000256" key="4">
    <source>
        <dbReference type="ARBA" id="ARBA00022980"/>
    </source>
</evidence>
<evidence type="ECO:0000256" key="5">
    <source>
        <dbReference type="ARBA" id="ARBA00023274"/>
    </source>
</evidence>
<dbReference type="GO" id="GO:0019843">
    <property type="term" value="F:rRNA binding"/>
    <property type="evidence" value="ECO:0007669"/>
    <property type="project" value="UniProtKB-UniRule"/>
</dbReference>
<dbReference type="Pfam" id="PF03948">
    <property type="entry name" value="Ribosomal_L9_C"/>
    <property type="match status" value="1"/>
</dbReference>
<keyword evidence="4 7" id="KW-0689">Ribosomal protein</keyword>
<sequence length="148" mass="16587">MEIILKQDIVNLGHADDIVDVKDGYARNYLIPRGYAVMADESNKKMHEENKRQRAHKEAKLKEEAEALAEQIKGKEIKIGAKTSSAGKIFGSVNTIQIAEALQKKGFDIDRKKISIDGDAIKEAGTYKAKISLHREVTVEIEFEVFSE</sequence>
<dbReference type="Proteomes" id="UP000064893">
    <property type="component" value="Chromosome"/>
</dbReference>
<dbReference type="EMBL" id="CP013118">
    <property type="protein sequence ID" value="ALO13723.1"/>
    <property type="molecule type" value="Genomic_DNA"/>
</dbReference>
<dbReference type="InterPro" id="IPR000244">
    <property type="entry name" value="Ribosomal_bL9"/>
</dbReference>
<evidence type="ECO:0000256" key="2">
    <source>
        <dbReference type="ARBA" id="ARBA00022730"/>
    </source>
</evidence>
<dbReference type="KEGG" id="blq:L21SP5_00041"/>
<dbReference type="InterPro" id="IPR020594">
    <property type="entry name" value="Ribosomal_bL9_bac/chp"/>
</dbReference>
<dbReference type="STRING" id="1307839.L21SP5_00041"/>
<dbReference type="InterPro" id="IPR020069">
    <property type="entry name" value="Ribosomal_bL9_C"/>
</dbReference>
<dbReference type="InterPro" id="IPR036935">
    <property type="entry name" value="Ribosomal_bL9_N_sf"/>
</dbReference>
<dbReference type="OrthoDB" id="9788336at2"/>
<evidence type="ECO:0000256" key="6">
    <source>
        <dbReference type="ARBA" id="ARBA00035292"/>
    </source>
</evidence>
<evidence type="ECO:0000259" key="8">
    <source>
        <dbReference type="Pfam" id="PF01281"/>
    </source>
</evidence>
<dbReference type="PANTHER" id="PTHR21368">
    <property type="entry name" value="50S RIBOSOMAL PROTEIN L9"/>
    <property type="match status" value="1"/>
</dbReference>
<keyword evidence="2 7" id="KW-0699">rRNA-binding</keyword>
<dbReference type="SUPFAM" id="SSF55653">
    <property type="entry name" value="Ribosomal protein L9 C-domain"/>
    <property type="match status" value="1"/>
</dbReference>
<dbReference type="AlphaFoldDB" id="A0A0S2HUH3"/>
<dbReference type="GO" id="GO:0005840">
    <property type="term" value="C:ribosome"/>
    <property type="evidence" value="ECO:0007669"/>
    <property type="project" value="UniProtKB-KW"/>
</dbReference>
<dbReference type="NCBIfam" id="TIGR00158">
    <property type="entry name" value="L9"/>
    <property type="match status" value="1"/>
</dbReference>
<dbReference type="RefSeq" id="WP_057951361.1">
    <property type="nucleotide sequence ID" value="NZ_CP013118.1"/>
</dbReference>
<dbReference type="InterPro" id="IPR009027">
    <property type="entry name" value="Ribosomal_bL9/RNase_H1_N"/>
</dbReference>
<evidence type="ECO:0000313" key="10">
    <source>
        <dbReference type="EMBL" id="ALO13723.1"/>
    </source>
</evidence>
<dbReference type="GO" id="GO:0006412">
    <property type="term" value="P:translation"/>
    <property type="evidence" value="ECO:0007669"/>
    <property type="project" value="UniProtKB-UniRule"/>
</dbReference>
<dbReference type="Gene3D" id="3.40.5.10">
    <property type="entry name" value="Ribosomal protein L9, N-terminal domain"/>
    <property type="match status" value="1"/>
</dbReference>
<dbReference type="Pfam" id="PF01281">
    <property type="entry name" value="Ribosomal_L9_N"/>
    <property type="match status" value="1"/>
</dbReference>
<evidence type="ECO:0000256" key="7">
    <source>
        <dbReference type="HAMAP-Rule" id="MF_00503"/>
    </source>
</evidence>
<evidence type="ECO:0000259" key="9">
    <source>
        <dbReference type="Pfam" id="PF03948"/>
    </source>
</evidence>
<protein>
    <recommendedName>
        <fullName evidence="6 7">Large ribosomal subunit protein bL9</fullName>
    </recommendedName>
</protein>
<dbReference type="SUPFAM" id="SSF55658">
    <property type="entry name" value="L9 N-domain-like"/>
    <property type="match status" value="1"/>
</dbReference>
<dbReference type="InterPro" id="IPR036791">
    <property type="entry name" value="Ribosomal_bL9_C_sf"/>
</dbReference>
<dbReference type="FunFam" id="3.40.5.10:FF:000003">
    <property type="entry name" value="50S ribosomal protein L9"/>
    <property type="match status" value="1"/>
</dbReference>
<reference evidence="10 11" key="1">
    <citation type="submission" date="2015-11" db="EMBL/GenBank/DDBJ databases">
        <title>Description and complete genome sequence of a novel strain predominating in hypersaline microbial mats and representing a new family of the Bacteriodetes phylum.</title>
        <authorList>
            <person name="Spring S."/>
            <person name="Bunk B."/>
            <person name="Sproer C."/>
            <person name="Klenk H.-P."/>
        </authorList>
    </citation>
    <scope>NUCLEOTIDE SEQUENCE [LARGE SCALE GENOMIC DNA]</scope>
    <source>
        <strain evidence="10 11">L21-Spi-D4</strain>
    </source>
</reference>
<dbReference type="HAMAP" id="MF_00503">
    <property type="entry name" value="Ribosomal_bL9"/>
    <property type="match status" value="1"/>
</dbReference>
<gene>
    <name evidence="7 10" type="primary">rplI</name>
    <name evidence="10" type="ORF">L21SP5_00041</name>
</gene>
<comment type="function">
    <text evidence="7">Binds to the 23S rRNA.</text>
</comment>
<keyword evidence="11" id="KW-1185">Reference proteome</keyword>
<keyword evidence="3 7" id="KW-0694">RNA-binding</keyword>
<evidence type="ECO:0000313" key="11">
    <source>
        <dbReference type="Proteomes" id="UP000064893"/>
    </source>
</evidence>
<evidence type="ECO:0000256" key="1">
    <source>
        <dbReference type="ARBA" id="ARBA00010605"/>
    </source>
</evidence>
<feature type="domain" description="Ribosomal protein L9" evidence="8">
    <location>
        <begin position="1"/>
        <end position="46"/>
    </location>
</feature>
<proteinExistence type="inferred from homology"/>
<dbReference type="GO" id="GO:1990904">
    <property type="term" value="C:ribonucleoprotein complex"/>
    <property type="evidence" value="ECO:0007669"/>
    <property type="project" value="UniProtKB-KW"/>
</dbReference>
<dbReference type="GO" id="GO:0003735">
    <property type="term" value="F:structural constituent of ribosome"/>
    <property type="evidence" value="ECO:0007669"/>
    <property type="project" value="InterPro"/>
</dbReference>
<evidence type="ECO:0000256" key="3">
    <source>
        <dbReference type="ARBA" id="ARBA00022884"/>
    </source>
</evidence>
<dbReference type="InterPro" id="IPR020070">
    <property type="entry name" value="Ribosomal_bL9_N"/>
</dbReference>
<feature type="domain" description="Large ribosomal subunit protein bL9 C-terminal" evidence="9">
    <location>
        <begin position="63"/>
        <end position="145"/>
    </location>
</feature>
<dbReference type="PATRIC" id="fig|1307839.3.peg.40"/>
<comment type="similarity">
    <text evidence="1 7">Belongs to the bacterial ribosomal protein bL9 family.</text>
</comment>
<keyword evidence="5 7" id="KW-0687">Ribonucleoprotein</keyword>
<dbReference type="Gene3D" id="3.10.430.100">
    <property type="entry name" value="Ribosomal protein L9, C-terminal domain"/>
    <property type="match status" value="1"/>
</dbReference>
<organism evidence="10 11">
    <name type="scientific">Salinivirga cyanobacteriivorans</name>
    <dbReference type="NCBI Taxonomy" id="1307839"/>
    <lineage>
        <taxon>Bacteria</taxon>
        <taxon>Pseudomonadati</taxon>
        <taxon>Bacteroidota</taxon>
        <taxon>Bacteroidia</taxon>
        <taxon>Bacteroidales</taxon>
        <taxon>Salinivirgaceae</taxon>
        <taxon>Salinivirga</taxon>
    </lineage>
</organism>